<keyword evidence="4 7" id="KW-0812">Transmembrane</keyword>
<keyword evidence="6 7" id="KW-0472">Membrane</keyword>
<evidence type="ECO:0000256" key="5">
    <source>
        <dbReference type="ARBA" id="ARBA00022989"/>
    </source>
</evidence>
<keyword evidence="10" id="KW-1185">Reference proteome</keyword>
<evidence type="ECO:0000313" key="10">
    <source>
        <dbReference type="Proteomes" id="UP000595895"/>
    </source>
</evidence>
<dbReference type="InterPro" id="IPR003856">
    <property type="entry name" value="LPS_length_determ_N"/>
</dbReference>
<dbReference type="EMBL" id="CP066802">
    <property type="protein sequence ID" value="QQM67122.1"/>
    <property type="molecule type" value="Genomic_DNA"/>
</dbReference>
<feature type="transmembrane region" description="Helical" evidence="7">
    <location>
        <begin position="14"/>
        <end position="34"/>
    </location>
</feature>
<organism evidence="9 10">
    <name type="scientific">Actinomyces weissii</name>
    <dbReference type="NCBI Taxonomy" id="675090"/>
    <lineage>
        <taxon>Bacteria</taxon>
        <taxon>Bacillati</taxon>
        <taxon>Actinomycetota</taxon>
        <taxon>Actinomycetes</taxon>
        <taxon>Actinomycetales</taxon>
        <taxon>Actinomycetaceae</taxon>
        <taxon>Actinomyces</taxon>
    </lineage>
</organism>
<evidence type="ECO:0000313" key="9">
    <source>
        <dbReference type="EMBL" id="QQM67122.1"/>
    </source>
</evidence>
<dbReference type="RefSeq" id="WP_200275431.1">
    <property type="nucleotide sequence ID" value="NZ_CP066802.1"/>
</dbReference>
<dbReference type="PANTHER" id="PTHR32309:SF31">
    <property type="entry name" value="CAPSULAR EXOPOLYSACCHARIDE FAMILY"/>
    <property type="match status" value="1"/>
</dbReference>
<evidence type="ECO:0000259" key="8">
    <source>
        <dbReference type="Pfam" id="PF02706"/>
    </source>
</evidence>
<accession>A0A7T7S215</accession>
<evidence type="ECO:0000256" key="3">
    <source>
        <dbReference type="ARBA" id="ARBA00022475"/>
    </source>
</evidence>
<evidence type="ECO:0000256" key="6">
    <source>
        <dbReference type="ARBA" id="ARBA00023136"/>
    </source>
</evidence>
<dbReference type="InterPro" id="IPR050445">
    <property type="entry name" value="Bact_polysacc_biosynth/exp"/>
</dbReference>
<keyword evidence="5 7" id="KW-1133">Transmembrane helix</keyword>
<keyword evidence="3" id="KW-1003">Cell membrane</keyword>
<comment type="similarity">
    <text evidence="2">Belongs to the CpsC/CapA family.</text>
</comment>
<evidence type="ECO:0000256" key="4">
    <source>
        <dbReference type="ARBA" id="ARBA00022692"/>
    </source>
</evidence>
<dbReference type="PANTHER" id="PTHR32309">
    <property type="entry name" value="TYROSINE-PROTEIN KINASE"/>
    <property type="match status" value="1"/>
</dbReference>
<evidence type="ECO:0000256" key="1">
    <source>
        <dbReference type="ARBA" id="ARBA00004651"/>
    </source>
</evidence>
<evidence type="ECO:0000256" key="2">
    <source>
        <dbReference type="ARBA" id="ARBA00006683"/>
    </source>
</evidence>
<evidence type="ECO:0000256" key="7">
    <source>
        <dbReference type="SAM" id="Phobius"/>
    </source>
</evidence>
<dbReference type="KEGG" id="awe:JG540_08830"/>
<proteinExistence type="inferred from homology"/>
<sequence>MEPELIIEALRRRFILIVAHVVVGLAAGIAFATFGTPVFASSATAIVVTNSQGSDSNVSGSQLIVASIMPTIVQLGSSHSLQAQVAQDTGLPIEQVKGNISVANPTTTFMVEVTAHGATAAQAQQLADAEVKAMRKQITSMSVTLSGQPAQLSLADVDTANLPTAPVGPSKVRYGIVGAVLGSTLGVLIALALDSRLGGRRSSSR</sequence>
<name>A0A7T7S215_9ACTO</name>
<gene>
    <name evidence="9" type="ORF">JG540_08830</name>
</gene>
<dbReference type="Proteomes" id="UP000595895">
    <property type="component" value="Chromosome"/>
</dbReference>
<feature type="domain" description="Polysaccharide chain length determinant N-terminal" evidence="8">
    <location>
        <begin position="6"/>
        <end position="87"/>
    </location>
</feature>
<reference evidence="9 10" key="1">
    <citation type="submission" date="2020-12" db="EMBL/GenBank/DDBJ databases">
        <authorList>
            <person name="Zhou J."/>
        </authorList>
    </citation>
    <scope>NUCLEOTIDE SEQUENCE [LARGE SCALE GENOMIC DNA]</scope>
    <source>
        <strain evidence="9 10">CCUG 61299</strain>
    </source>
</reference>
<protein>
    <recommendedName>
        <fullName evidence="8">Polysaccharide chain length determinant N-terminal domain-containing protein</fullName>
    </recommendedName>
</protein>
<dbReference type="GO" id="GO:0005886">
    <property type="term" value="C:plasma membrane"/>
    <property type="evidence" value="ECO:0007669"/>
    <property type="project" value="UniProtKB-SubCell"/>
</dbReference>
<comment type="subcellular location">
    <subcellularLocation>
        <location evidence="1">Cell membrane</location>
        <topology evidence="1">Multi-pass membrane protein</topology>
    </subcellularLocation>
</comment>
<dbReference type="AlphaFoldDB" id="A0A7T7S215"/>
<dbReference type="Pfam" id="PF02706">
    <property type="entry name" value="Wzz"/>
    <property type="match status" value="1"/>
</dbReference>
<feature type="transmembrane region" description="Helical" evidence="7">
    <location>
        <begin position="172"/>
        <end position="193"/>
    </location>
</feature>